<evidence type="ECO:0000256" key="1">
    <source>
        <dbReference type="SAM" id="SignalP"/>
    </source>
</evidence>
<dbReference type="Proteomes" id="UP000008281">
    <property type="component" value="Unassembled WGS sequence"/>
</dbReference>
<dbReference type="InterPro" id="IPR001810">
    <property type="entry name" value="F-box_dom"/>
</dbReference>
<keyword evidence="1" id="KW-0732">Signal</keyword>
<dbReference type="PANTHER" id="PTHR21503:SF31">
    <property type="entry name" value="F-BOX DOMAIN-CONTAINING PROTEIN"/>
    <property type="match status" value="1"/>
</dbReference>
<keyword evidence="4" id="KW-1185">Reference proteome</keyword>
<feature type="chain" id="PRO_5003176768" description="F-box domain-containing protein" evidence="1">
    <location>
        <begin position="18"/>
        <end position="413"/>
    </location>
</feature>
<evidence type="ECO:0000313" key="3">
    <source>
        <dbReference type="EMBL" id="EFP00765.1"/>
    </source>
</evidence>
<evidence type="ECO:0000259" key="2">
    <source>
        <dbReference type="PROSITE" id="PS50181"/>
    </source>
</evidence>
<evidence type="ECO:0000313" key="4">
    <source>
        <dbReference type="Proteomes" id="UP000008281"/>
    </source>
</evidence>
<dbReference type="EMBL" id="DS268440">
    <property type="protein sequence ID" value="EFP00765.1"/>
    <property type="molecule type" value="Genomic_DNA"/>
</dbReference>
<dbReference type="Pfam" id="PF00646">
    <property type="entry name" value="F-box"/>
    <property type="match status" value="1"/>
</dbReference>
<proteinExistence type="predicted"/>
<dbReference type="PANTHER" id="PTHR21503">
    <property type="entry name" value="F-BOX-CONTAINING HYPOTHETICAL PROTEIN C.ELEGANS"/>
    <property type="match status" value="1"/>
</dbReference>
<organism evidence="4">
    <name type="scientific">Caenorhabditis remanei</name>
    <name type="common">Caenorhabditis vulgaris</name>
    <dbReference type="NCBI Taxonomy" id="31234"/>
    <lineage>
        <taxon>Eukaryota</taxon>
        <taxon>Metazoa</taxon>
        <taxon>Ecdysozoa</taxon>
        <taxon>Nematoda</taxon>
        <taxon>Chromadorea</taxon>
        <taxon>Rhabditida</taxon>
        <taxon>Rhabditina</taxon>
        <taxon>Rhabditomorpha</taxon>
        <taxon>Rhabditoidea</taxon>
        <taxon>Rhabditidae</taxon>
        <taxon>Peloderinae</taxon>
        <taxon>Caenorhabditis</taxon>
    </lineage>
</organism>
<feature type="signal peptide" evidence="1">
    <location>
        <begin position="1"/>
        <end position="17"/>
    </location>
</feature>
<dbReference type="OrthoDB" id="5911164at2759"/>
<sequence length="413" mass="48511">MLPILKLPILVLNKVLTQLNVFELVSLSVCSSRCKSRCMQFRSSIKMKKQIEKFHVEFLSDSSKVDINFYPSLEQRLNFELKKLDKHLDDLYMCIANGLYISRNWSPNVKHIGHDMWWPFSATWLWKFRPIVYYSTDLAASTLTWVRFLSELFSAQPTSLSLTFNCFNTEEIDRIMDCHCLVTSFEIDSDSNQEVDQKLALSILERQNATKELKISLKPTNETFQFDLNSLRNIPEFLEIGYSFWVKWEQVLDLRSDANYLLRSNFSNFHFKDLIEKWKGGWTPKWNRIMIEANEILDIDSWINDPVINLGPEDLGRIRSLIRQNQIMHAYKFQFKVRFPYGAIIKNGYHITRQDKSIATVTVENNKIGWFILQSAEPDDVFMVYSHLRTYQCNDPPGVPSVSYYPARETPLM</sequence>
<dbReference type="HOGENOM" id="CLU_036540_0_0_1"/>
<name>E3MF97_CAERE</name>
<feature type="domain" description="F-box" evidence="2">
    <location>
        <begin position="1"/>
        <end position="33"/>
    </location>
</feature>
<accession>E3MF97</accession>
<gene>
    <name evidence="3" type="ORF">CRE_21186</name>
</gene>
<reference evidence="3" key="1">
    <citation type="submission" date="2007-07" db="EMBL/GenBank/DDBJ databases">
        <title>PCAP assembly of the Caenorhabditis remanei genome.</title>
        <authorList>
            <consortium name="The Caenorhabditis remanei Sequencing Consortium"/>
            <person name="Wilson R.K."/>
        </authorList>
    </citation>
    <scope>NUCLEOTIDE SEQUENCE [LARGE SCALE GENOMIC DNA]</scope>
    <source>
        <strain evidence="3">PB4641</strain>
    </source>
</reference>
<protein>
    <recommendedName>
        <fullName evidence="2">F-box domain-containing protein</fullName>
    </recommendedName>
</protein>
<dbReference type="PROSITE" id="PS50181">
    <property type="entry name" value="FBOX"/>
    <property type="match status" value="1"/>
</dbReference>
<dbReference type="AlphaFoldDB" id="E3MF97"/>
<dbReference type="InParanoid" id="E3MF97"/>